<organism evidence="2 3">
    <name type="scientific">Gordonia amicalis</name>
    <dbReference type="NCBI Taxonomy" id="89053"/>
    <lineage>
        <taxon>Bacteria</taxon>
        <taxon>Bacillati</taxon>
        <taxon>Actinomycetota</taxon>
        <taxon>Actinomycetes</taxon>
        <taxon>Mycobacteriales</taxon>
        <taxon>Gordoniaceae</taxon>
        <taxon>Gordonia</taxon>
    </lineage>
</organism>
<protein>
    <submittedName>
        <fullName evidence="2">Uncharacterized protein</fullName>
    </submittedName>
</protein>
<feature type="transmembrane region" description="Helical" evidence="1">
    <location>
        <begin position="119"/>
        <end position="139"/>
    </location>
</feature>
<proteinExistence type="predicted"/>
<evidence type="ECO:0000313" key="2">
    <source>
        <dbReference type="EMBL" id="MDV6314709.1"/>
    </source>
</evidence>
<name>A0AAE4R7W9_9ACTN</name>
<evidence type="ECO:0000313" key="3">
    <source>
        <dbReference type="Proteomes" id="UP001185922"/>
    </source>
</evidence>
<keyword evidence="1" id="KW-0472">Membrane</keyword>
<keyword evidence="1" id="KW-1133">Transmembrane helix</keyword>
<feature type="transmembrane region" description="Helical" evidence="1">
    <location>
        <begin position="86"/>
        <end position="113"/>
    </location>
</feature>
<comment type="caution">
    <text evidence="2">The sequence shown here is derived from an EMBL/GenBank/DDBJ whole genome shotgun (WGS) entry which is preliminary data.</text>
</comment>
<gene>
    <name evidence="2" type="ORF">R3Q15_23045</name>
</gene>
<dbReference type="Proteomes" id="UP001185922">
    <property type="component" value="Unassembled WGS sequence"/>
</dbReference>
<reference evidence="2" key="1">
    <citation type="submission" date="2023-10" db="EMBL/GenBank/DDBJ databases">
        <title>Development of a sustainable strategy for remediation of hydrocarbon-contaminated territories based on the waste exchange concept.</title>
        <authorList>
            <person name="Krivoruchko A."/>
        </authorList>
    </citation>
    <scope>NUCLEOTIDE SEQUENCE</scope>
    <source>
        <strain evidence="2">IEGM 1279</strain>
    </source>
</reference>
<accession>A0AAE4R7W9</accession>
<sequence>MAMPVDPQFYVGLLAALVPAFSALGALYIRQKQRRSHYEQVEQLMALLPDDDVDPAVASLRQRYRWAEALRRFDMITLPRPQRGRAFVFSTIGWGSALIGSAYFVGALVPGVLTASSRVLAVLFALGMLIWAWLALLTAHDFRQPVYRLAGLPLPAYSPHATQIRRIRADYGLFTSLDDAAEEATRKRIERGRRARRWYTRRRYEFRSVALVLRRPVAVRAFRVSRQASARGAR</sequence>
<dbReference type="RefSeq" id="WP_317510422.1">
    <property type="nucleotide sequence ID" value="NZ_JAWLKH010000049.1"/>
</dbReference>
<feature type="transmembrane region" description="Helical" evidence="1">
    <location>
        <begin position="12"/>
        <end position="29"/>
    </location>
</feature>
<evidence type="ECO:0000256" key="1">
    <source>
        <dbReference type="SAM" id="Phobius"/>
    </source>
</evidence>
<dbReference type="EMBL" id="JAWLKH010000049">
    <property type="protein sequence ID" value="MDV6314709.1"/>
    <property type="molecule type" value="Genomic_DNA"/>
</dbReference>
<dbReference type="AlphaFoldDB" id="A0AAE4R7W9"/>
<keyword evidence="1" id="KW-0812">Transmembrane</keyword>